<dbReference type="InterPro" id="IPR003441">
    <property type="entry name" value="NAC-dom"/>
</dbReference>
<dbReference type="Gene3D" id="2.170.150.80">
    <property type="entry name" value="NAC domain"/>
    <property type="match status" value="1"/>
</dbReference>
<feature type="compositionally biased region" description="Basic and acidic residues" evidence="5">
    <location>
        <begin position="171"/>
        <end position="180"/>
    </location>
</feature>
<keyword evidence="4" id="KW-0539">Nucleus</keyword>
<accession>A0AAU9LXC7</accession>
<evidence type="ECO:0000256" key="2">
    <source>
        <dbReference type="ARBA" id="ARBA00023125"/>
    </source>
</evidence>
<name>A0AAU9LXC7_9ASTR</name>
<evidence type="ECO:0000259" key="6">
    <source>
        <dbReference type="PROSITE" id="PS51005"/>
    </source>
</evidence>
<dbReference type="GO" id="GO:0003677">
    <property type="term" value="F:DNA binding"/>
    <property type="evidence" value="ECO:0007669"/>
    <property type="project" value="UniProtKB-KW"/>
</dbReference>
<dbReference type="SUPFAM" id="SSF101941">
    <property type="entry name" value="NAC domain"/>
    <property type="match status" value="1"/>
</dbReference>
<keyword evidence="3" id="KW-0804">Transcription</keyword>
<protein>
    <recommendedName>
        <fullName evidence="6">NAC domain-containing protein</fullName>
    </recommendedName>
</protein>
<evidence type="ECO:0000256" key="3">
    <source>
        <dbReference type="ARBA" id="ARBA00023163"/>
    </source>
</evidence>
<comment type="caution">
    <text evidence="7">The sequence shown here is derived from an EMBL/GenBank/DDBJ whole genome shotgun (WGS) entry which is preliminary data.</text>
</comment>
<dbReference type="PROSITE" id="PS51005">
    <property type="entry name" value="NAC"/>
    <property type="match status" value="1"/>
</dbReference>
<dbReference type="Pfam" id="PF02365">
    <property type="entry name" value="NAM"/>
    <property type="match status" value="1"/>
</dbReference>
<dbReference type="EMBL" id="CAKMRJ010001112">
    <property type="protein sequence ID" value="CAH1420518.1"/>
    <property type="molecule type" value="Genomic_DNA"/>
</dbReference>
<dbReference type="PANTHER" id="PTHR31719:SF130">
    <property type="entry name" value="NAC DOMAIN-CONTAINING PROTEIN 18"/>
    <property type="match status" value="1"/>
</dbReference>
<evidence type="ECO:0000256" key="5">
    <source>
        <dbReference type="SAM" id="MobiDB-lite"/>
    </source>
</evidence>
<feature type="region of interest" description="Disordered" evidence="5">
    <location>
        <begin position="162"/>
        <end position="204"/>
    </location>
</feature>
<keyword evidence="8" id="KW-1185">Reference proteome</keyword>
<evidence type="ECO:0000313" key="7">
    <source>
        <dbReference type="EMBL" id="CAH1420518.1"/>
    </source>
</evidence>
<gene>
    <name evidence="7" type="ORF">LVIROSA_LOCUS7974</name>
</gene>
<keyword evidence="2" id="KW-0238">DNA-binding</keyword>
<feature type="domain" description="NAC" evidence="6">
    <location>
        <begin position="20"/>
        <end position="159"/>
    </location>
</feature>
<sequence length="204" mass="24070">MELEDTLETSRTTAIRKLQMPIGYRFRPRDEEIIIHYLRPKVLSFPLPATAILHAHHLFLHHPSRLPGNPKEKRYFFCKTSSHRPFSNPAGFWKPIINSHKFILAPGCNHPIGFKKCFVFYQISNQRRSRTPWILHQFRLLYPLPNKMEEWTVCSVHMSKKHTKSQQRIHKKEEESIEHDSMEDDFGPPQQTLDDGAEFVETSL</sequence>
<proteinExistence type="predicted"/>
<dbReference type="Proteomes" id="UP001157418">
    <property type="component" value="Unassembled WGS sequence"/>
</dbReference>
<evidence type="ECO:0000313" key="8">
    <source>
        <dbReference type="Proteomes" id="UP001157418"/>
    </source>
</evidence>
<reference evidence="7 8" key="1">
    <citation type="submission" date="2022-01" db="EMBL/GenBank/DDBJ databases">
        <authorList>
            <person name="Xiong W."/>
            <person name="Schranz E."/>
        </authorList>
    </citation>
    <scope>NUCLEOTIDE SEQUENCE [LARGE SCALE GENOMIC DNA]</scope>
</reference>
<organism evidence="7 8">
    <name type="scientific">Lactuca virosa</name>
    <dbReference type="NCBI Taxonomy" id="75947"/>
    <lineage>
        <taxon>Eukaryota</taxon>
        <taxon>Viridiplantae</taxon>
        <taxon>Streptophyta</taxon>
        <taxon>Embryophyta</taxon>
        <taxon>Tracheophyta</taxon>
        <taxon>Spermatophyta</taxon>
        <taxon>Magnoliopsida</taxon>
        <taxon>eudicotyledons</taxon>
        <taxon>Gunneridae</taxon>
        <taxon>Pentapetalae</taxon>
        <taxon>asterids</taxon>
        <taxon>campanulids</taxon>
        <taxon>Asterales</taxon>
        <taxon>Asteraceae</taxon>
        <taxon>Cichorioideae</taxon>
        <taxon>Cichorieae</taxon>
        <taxon>Lactucinae</taxon>
        <taxon>Lactuca</taxon>
    </lineage>
</organism>
<keyword evidence="1" id="KW-0805">Transcription regulation</keyword>
<dbReference type="AlphaFoldDB" id="A0AAU9LXC7"/>
<dbReference type="PANTHER" id="PTHR31719">
    <property type="entry name" value="NAC TRANSCRIPTION FACTOR 56"/>
    <property type="match status" value="1"/>
</dbReference>
<dbReference type="InterPro" id="IPR036093">
    <property type="entry name" value="NAC_dom_sf"/>
</dbReference>
<dbReference type="GO" id="GO:0006355">
    <property type="term" value="P:regulation of DNA-templated transcription"/>
    <property type="evidence" value="ECO:0007669"/>
    <property type="project" value="InterPro"/>
</dbReference>
<evidence type="ECO:0000256" key="4">
    <source>
        <dbReference type="ARBA" id="ARBA00023242"/>
    </source>
</evidence>
<evidence type="ECO:0000256" key="1">
    <source>
        <dbReference type="ARBA" id="ARBA00023015"/>
    </source>
</evidence>